<sequence>MAGDLDLPPPGPFLHSGLFRKRTIVEVHRCVQRLKSGEDVREVLDRLGDFVVDGQVLQQTSIAQEVKKFSNSSDAEIAQMSKDLRAQWKEDWLLREQAVKGFAERGGLDKRQSREMEEALFNSCCPLGFLDGEEKKVYTRQYKRLCTLLSASGPGSLAKRLKSQELMACQVPGMSDEELRSPEQQQQLVAARSEGLQGALLMRSDTAFAATEDYMCGKCSSQNCSRQEVQTGWHNDHQDATLFVHCLDCGHRWKESDDHGLAS</sequence>
<name>A0ABP0T1Z3_9DINO</name>
<keyword evidence="4" id="KW-1185">Reference proteome</keyword>
<keyword evidence="1" id="KW-0539">Nucleus</keyword>
<dbReference type="Proteomes" id="UP001642484">
    <property type="component" value="Unassembled WGS sequence"/>
</dbReference>
<comment type="caution">
    <text evidence="3">The sequence shown here is derived from an EMBL/GenBank/DDBJ whole genome shotgun (WGS) entry which is preliminary data.</text>
</comment>
<dbReference type="InterPro" id="IPR017923">
    <property type="entry name" value="TFIIS_N"/>
</dbReference>
<gene>
    <name evidence="3" type="ORF">CCMP2556_LOCUS55695</name>
</gene>
<evidence type="ECO:0000313" key="3">
    <source>
        <dbReference type="EMBL" id="CAK9118674.1"/>
    </source>
</evidence>
<organism evidence="3 4">
    <name type="scientific">Durusdinium trenchii</name>
    <dbReference type="NCBI Taxonomy" id="1381693"/>
    <lineage>
        <taxon>Eukaryota</taxon>
        <taxon>Sar</taxon>
        <taxon>Alveolata</taxon>
        <taxon>Dinophyceae</taxon>
        <taxon>Suessiales</taxon>
        <taxon>Symbiodiniaceae</taxon>
        <taxon>Durusdinium</taxon>
    </lineage>
</organism>
<dbReference type="EMBL" id="CAXAMN010029072">
    <property type="protein sequence ID" value="CAK9118674.1"/>
    <property type="molecule type" value="Genomic_DNA"/>
</dbReference>
<comment type="subcellular location">
    <subcellularLocation>
        <location evidence="1">Nucleus</location>
    </subcellularLocation>
</comment>
<dbReference type="SUPFAM" id="SSF47676">
    <property type="entry name" value="Conserved domain common to transcription factors TFIIS, elongin A, CRSP70"/>
    <property type="match status" value="1"/>
</dbReference>
<feature type="domain" description="TFIIS N-terminal" evidence="2">
    <location>
        <begin position="25"/>
        <end position="97"/>
    </location>
</feature>
<dbReference type="Gene3D" id="1.20.930.10">
    <property type="entry name" value="Conserved domain common to transcription factors TFIIS, elongin A, CRSP70"/>
    <property type="match status" value="1"/>
</dbReference>
<dbReference type="Pfam" id="PF08711">
    <property type="entry name" value="Med26"/>
    <property type="match status" value="1"/>
</dbReference>
<reference evidence="3 4" key="1">
    <citation type="submission" date="2024-02" db="EMBL/GenBank/DDBJ databases">
        <authorList>
            <person name="Chen Y."/>
            <person name="Shah S."/>
            <person name="Dougan E. K."/>
            <person name="Thang M."/>
            <person name="Chan C."/>
        </authorList>
    </citation>
    <scope>NUCLEOTIDE SEQUENCE [LARGE SCALE GENOMIC DNA]</scope>
</reference>
<protein>
    <recommendedName>
        <fullName evidence="2">TFIIS N-terminal domain-containing protein</fullName>
    </recommendedName>
</protein>
<proteinExistence type="predicted"/>
<dbReference type="PROSITE" id="PS51319">
    <property type="entry name" value="TFIIS_N"/>
    <property type="match status" value="1"/>
</dbReference>
<dbReference type="SUPFAM" id="SSF57783">
    <property type="entry name" value="Zinc beta-ribbon"/>
    <property type="match status" value="1"/>
</dbReference>
<evidence type="ECO:0000259" key="2">
    <source>
        <dbReference type="PROSITE" id="PS51319"/>
    </source>
</evidence>
<evidence type="ECO:0000256" key="1">
    <source>
        <dbReference type="PROSITE-ProRule" id="PRU00649"/>
    </source>
</evidence>
<dbReference type="InterPro" id="IPR035441">
    <property type="entry name" value="TFIIS/LEDGF_dom_sf"/>
</dbReference>
<dbReference type="Gene3D" id="2.20.25.10">
    <property type="match status" value="1"/>
</dbReference>
<accession>A0ABP0T1Z3</accession>
<evidence type="ECO:0000313" key="4">
    <source>
        <dbReference type="Proteomes" id="UP001642484"/>
    </source>
</evidence>